<dbReference type="GO" id="GO:0043190">
    <property type="term" value="C:ATP-binding cassette (ABC) transporter complex"/>
    <property type="evidence" value="ECO:0007669"/>
    <property type="project" value="InterPro"/>
</dbReference>
<keyword evidence="1" id="KW-0732">Signal</keyword>
<comment type="caution">
    <text evidence="3">The sequence shown here is derived from an EMBL/GenBank/DDBJ whole genome shotgun (WGS) entry which is preliminary data.</text>
</comment>
<dbReference type="PIRSF" id="PIRSF002741">
    <property type="entry name" value="MppA"/>
    <property type="match status" value="1"/>
</dbReference>
<dbReference type="AlphaFoldDB" id="A0A4R5KGP1"/>
<dbReference type="PROSITE" id="PS51257">
    <property type="entry name" value="PROKAR_LIPOPROTEIN"/>
    <property type="match status" value="1"/>
</dbReference>
<feature type="signal peptide" evidence="1">
    <location>
        <begin position="1"/>
        <end position="20"/>
    </location>
</feature>
<evidence type="ECO:0000256" key="1">
    <source>
        <dbReference type="SAM" id="SignalP"/>
    </source>
</evidence>
<dbReference type="Pfam" id="PF00496">
    <property type="entry name" value="SBP_bac_5"/>
    <property type="match status" value="1"/>
</dbReference>
<accession>A0A4R5KGP1</accession>
<dbReference type="OrthoDB" id="5243526at2"/>
<protein>
    <submittedName>
        <fullName evidence="3">ABC transporter substrate-binding protein</fullName>
    </submittedName>
</protein>
<dbReference type="GO" id="GO:0015833">
    <property type="term" value="P:peptide transport"/>
    <property type="evidence" value="ECO:0007669"/>
    <property type="project" value="TreeGrafter"/>
</dbReference>
<proteinExistence type="predicted"/>
<dbReference type="EMBL" id="SMRU01000015">
    <property type="protein sequence ID" value="TDF94599.1"/>
    <property type="molecule type" value="Genomic_DNA"/>
</dbReference>
<dbReference type="CDD" id="cd00995">
    <property type="entry name" value="PBP2_NikA_DppA_OppA_like"/>
    <property type="match status" value="1"/>
</dbReference>
<gene>
    <name evidence="3" type="ORF">E1809_13700</name>
</gene>
<sequence>MNLHKRKLALTLLSATTAMALSSCQLPTGASSGGSGSAKQSTIVIGSSNTAETLDPLQSSDAHNDFNLAPMYDRLVDFDAKGEMVPKLAEQWTFNGDATQLTLTLRKGVKFHSGNSFTAADVVYSLDRAKKIGSGAASFLSDYASSKATDDLHVVITLSKTDLDFIGALSQIYILDSNLVKPNQGSDNAQGWLGTHEAGSGPFAMGTYKPNQELDLTRNKDYWDFDDKRPTSIVLRMINDSSANRDEFLAGNLDITMGLASVDVDNISKDSKYEIVNIPAPRQTYAWLNMQGKITGDARVREAIQLAYDYNGHLASALGNQGSIANSILPEGIACRVDAGKPQQDLEKAKQLIKAAGVEGASITVAYQPSVREFNAAGTILQDSLKKIGLNAQLKAVTFPQYSALVSKPETMPDVALAWDFAAFPAAGPMLNREWNSALAGQTNFTRYSNPKVDALLKDGLTAADQKQACSDFQEVQQQVIADHALLYIAYPAVTMVSDKRVGPIPFSPTQQDFNVGTLRMAK</sequence>
<dbReference type="RefSeq" id="WP_133204793.1">
    <property type="nucleotide sequence ID" value="NZ_SMRU01000015.1"/>
</dbReference>
<dbReference type="SUPFAM" id="SSF53850">
    <property type="entry name" value="Periplasmic binding protein-like II"/>
    <property type="match status" value="1"/>
</dbReference>
<dbReference type="Proteomes" id="UP000295511">
    <property type="component" value="Unassembled WGS sequence"/>
</dbReference>
<evidence type="ECO:0000313" key="4">
    <source>
        <dbReference type="Proteomes" id="UP000295511"/>
    </source>
</evidence>
<dbReference type="GO" id="GO:0042597">
    <property type="term" value="C:periplasmic space"/>
    <property type="evidence" value="ECO:0007669"/>
    <property type="project" value="UniProtKB-ARBA"/>
</dbReference>
<dbReference type="Gene3D" id="3.40.190.10">
    <property type="entry name" value="Periplasmic binding protein-like II"/>
    <property type="match status" value="1"/>
</dbReference>
<dbReference type="GO" id="GO:1904680">
    <property type="term" value="F:peptide transmembrane transporter activity"/>
    <property type="evidence" value="ECO:0007669"/>
    <property type="project" value="TreeGrafter"/>
</dbReference>
<dbReference type="InterPro" id="IPR030678">
    <property type="entry name" value="Peptide/Ni-bd"/>
</dbReference>
<name>A0A4R5KGP1_9MICC</name>
<dbReference type="Gene3D" id="3.90.76.10">
    <property type="entry name" value="Dipeptide-binding Protein, Domain 1"/>
    <property type="match status" value="1"/>
</dbReference>
<reference evidence="3 4" key="1">
    <citation type="submission" date="2019-03" db="EMBL/GenBank/DDBJ databases">
        <title>Whole genome sequence of Arthrobacter sp JH1-1.</title>
        <authorList>
            <person name="Trinh H.N."/>
        </authorList>
    </citation>
    <scope>NUCLEOTIDE SEQUENCE [LARGE SCALE GENOMIC DNA]</scope>
    <source>
        <strain evidence="3 4">JH1-1</strain>
    </source>
</reference>
<dbReference type="InterPro" id="IPR039424">
    <property type="entry name" value="SBP_5"/>
</dbReference>
<feature type="chain" id="PRO_5039303928" evidence="1">
    <location>
        <begin position="21"/>
        <end position="523"/>
    </location>
</feature>
<keyword evidence="4" id="KW-1185">Reference proteome</keyword>
<evidence type="ECO:0000259" key="2">
    <source>
        <dbReference type="Pfam" id="PF00496"/>
    </source>
</evidence>
<dbReference type="PANTHER" id="PTHR30290">
    <property type="entry name" value="PERIPLASMIC BINDING COMPONENT OF ABC TRANSPORTER"/>
    <property type="match status" value="1"/>
</dbReference>
<evidence type="ECO:0000313" key="3">
    <source>
        <dbReference type="EMBL" id="TDF94599.1"/>
    </source>
</evidence>
<dbReference type="Gene3D" id="3.10.105.10">
    <property type="entry name" value="Dipeptide-binding Protein, Domain 3"/>
    <property type="match status" value="1"/>
</dbReference>
<feature type="domain" description="Solute-binding protein family 5" evidence="2">
    <location>
        <begin position="83"/>
        <end position="430"/>
    </location>
</feature>
<organism evidence="3 4">
    <name type="scientific">Arthrobacter terricola</name>
    <dbReference type="NCBI Taxonomy" id="2547396"/>
    <lineage>
        <taxon>Bacteria</taxon>
        <taxon>Bacillati</taxon>
        <taxon>Actinomycetota</taxon>
        <taxon>Actinomycetes</taxon>
        <taxon>Micrococcales</taxon>
        <taxon>Micrococcaceae</taxon>
        <taxon>Arthrobacter</taxon>
    </lineage>
</organism>
<dbReference type="InterPro" id="IPR000914">
    <property type="entry name" value="SBP_5_dom"/>
</dbReference>